<accession>A0A7Y9LSQ9</accession>
<reference evidence="2 3" key="1">
    <citation type="submission" date="2020-07" db="EMBL/GenBank/DDBJ databases">
        <title>Sequencing the genomes of 1000 actinobacteria strains.</title>
        <authorList>
            <person name="Klenk H.-P."/>
        </authorList>
    </citation>
    <scope>NUCLEOTIDE SEQUENCE [LARGE SCALE GENOMIC DNA]</scope>
    <source>
        <strain evidence="2 3">DSM 102047</strain>
    </source>
</reference>
<feature type="transmembrane region" description="Helical" evidence="1">
    <location>
        <begin position="39"/>
        <end position="61"/>
    </location>
</feature>
<dbReference type="AlphaFoldDB" id="A0A7Y9LSQ9"/>
<evidence type="ECO:0000313" key="2">
    <source>
        <dbReference type="EMBL" id="NYE94898.1"/>
    </source>
</evidence>
<dbReference type="Proteomes" id="UP000521748">
    <property type="component" value="Unassembled WGS sequence"/>
</dbReference>
<organism evidence="2 3">
    <name type="scientific">Psychromicrobium silvestre</name>
    <dbReference type="NCBI Taxonomy" id="1645614"/>
    <lineage>
        <taxon>Bacteria</taxon>
        <taxon>Bacillati</taxon>
        <taxon>Actinomycetota</taxon>
        <taxon>Actinomycetes</taxon>
        <taxon>Micrococcales</taxon>
        <taxon>Micrococcaceae</taxon>
        <taxon>Psychromicrobium</taxon>
    </lineage>
</organism>
<feature type="transmembrane region" description="Helical" evidence="1">
    <location>
        <begin position="73"/>
        <end position="90"/>
    </location>
</feature>
<keyword evidence="3" id="KW-1185">Reference proteome</keyword>
<keyword evidence="1" id="KW-0812">Transmembrane</keyword>
<keyword evidence="1" id="KW-0472">Membrane</keyword>
<comment type="caution">
    <text evidence="2">The sequence shown here is derived from an EMBL/GenBank/DDBJ whole genome shotgun (WGS) entry which is preliminary data.</text>
</comment>
<name>A0A7Y9LSQ9_9MICC</name>
<evidence type="ECO:0000313" key="3">
    <source>
        <dbReference type="Proteomes" id="UP000521748"/>
    </source>
</evidence>
<sequence>MLRPWGVWLISIVVGLEALALLVVAGSFLLGLFSTQANSLSGAVFLTVMLFALGVGLAAVAIQHFKGFRWTRAASLVWQLLMLAIAIPALLGGQLLLGLVLLLPPLAVLVLLFTPRVVAFTLRQNGSAAL</sequence>
<gene>
    <name evidence="2" type="ORF">FHU41_001119</name>
</gene>
<keyword evidence="1" id="KW-1133">Transmembrane helix</keyword>
<dbReference type="EMBL" id="JACBYQ010000001">
    <property type="protein sequence ID" value="NYE94898.1"/>
    <property type="molecule type" value="Genomic_DNA"/>
</dbReference>
<feature type="transmembrane region" description="Helical" evidence="1">
    <location>
        <begin position="96"/>
        <end position="114"/>
    </location>
</feature>
<feature type="transmembrane region" description="Helical" evidence="1">
    <location>
        <begin position="7"/>
        <end position="33"/>
    </location>
</feature>
<dbReference type="RefSeq" id="WP_343046250.1">
    <property type="nucleotide sequence ID" value="NZ_JACBYQ010000001.1"/>
</dbReference>
<proteinExistence type="predicted"/>
<protein>
    <submittedName>
        <fullName evidence="2">Uncharacterized protein</fullName>
    </submittedName>
</protein>
<evidence type="ECO:0000256" key="1">
    <source>
        <dbReference type="SAM" id="Phobius"/>
    </source>
</evidence>